<dbReference type="AlphaFoldDB" id="A0A0A0M3X3"/>
<accession>A0A0A0M3X3</accession>
<dbReference type="EMBL" id="AVBH01000229">
    <property type="protein sequence ID" value="KGO97708.1"/>
    <property type="molecule type" value="Genomic_DNA"/>
</dbReference>
<dbReference type="InterPro" id="IPR016187">
    <property type="entry name" value="CTDL_fold"/>
</dbReference>
<gene>
    <name evidence="2" type="ORF">N791_06930</name>
</gene>
<dbReference type="GO" id="GO:0120147">
    <property type="term" value="F:formylglycine-generating oxidase activity"/>
    <property type="evidence" value="ECO:0007669"/>
    <property type="project" value="TreeGrafter"/>
</dbReference>
<dbReference type="Gene3D" id="3.90.1580.10">
    <property type="entry name" value="paralog of FGE (formylglycine-generating enzyme)"/>
    <property type="match status" value="1"/>
</dbReference>
<organism evidence="2 3">
    <name type="scientific">Lysobacter defluvii IMMIB APB-9 = DSM 18482</name>
    <dbReference type="NCBI Taxonomy" id="1385515"/>
    <lineage>
        <taxon>Bacteria</taxon>
        <taxon>Pseudomonadati</taxon>
        <taxon>Pseudomonadota</taxon>
        <taxon>Gammaproteobacteria</taxon>
        <taxon>Lysobacterales</taxon>
        <taxon>Lysobacteraceae</taxon>
        <taxon>Novilysobacter</taxon>
    </lineage>
</organism>
<dbReference type="InterPro" id="IPR051043">
    <property type="entry name" value="Sulfatase_Mod_Factor_Kinase"/>
</dbReference>
<name>A0A0A0M3X3_9GAMM</name>
<dbReference type="PANTHER" id="PTHR23150:SF35">
    <property type="entry name" value="BLL6746 PROTEIN"/>
    <property type="match status" value="1"/>
</dbReference>
<reference evidence="2 3" key="1">
    <citation type="submission" date="2013-08" db="EMBL/GenBank/DDBJ databases">
        <title>Genomic analysis of Lysobacter defluvii.</title>
        <authorList>
            <person name="Wang Q."/>
            <person name="Wang G."/>
        </authorList>
    </citation>
    <scope>NUCLEOTIDE SEQUENCE [LARGE SCALE GENOMIC DNA]</scope>
    <source>
        <strain evidence="2 3">IMMIB APB-9</strain>
    </source>
</reference>
<dbReference type="PANTHER" id="PTHR23150">
    <property type="entry name" value="SULFATASE MODIFYING FACTOR 1, 2"/>
    <property type="match status" value="1"/>
</dbReference>
<dbReference type="InterPro" id="IPR042095">
    <property type="entry name" value="SUMF_sf"/>
</dbReference>
<sequence>LYLALAELFPDDEEVAAGLDQALDALAARLDGSLQALDHDPSALGPAQQAGAVLDELRPDDEGTRALLERLEQARRSHHQSALGERALANGGVSLEGEIPAEAHFREALELRAQDARALQGLAAVESALIRQAEQAADDDDYPLARRWLDRAARVRPEASAVEDARQRLVAGRSAKIRALRASGIAALSEPDGIAEAQRQLEAMLRIAPPGEPAATELRERIELATHYGLFRPGQAFTEALSSGGRGPEMVVIPHGAFRMGAPVGEPGSTDAERPVREVRFDRGLAVSRTEVTVGEFRRFISATGYRTRAVRRGYSVVYDERSGNMVRRSGVDWSSDYVGEPADDDQPVIHVSAQDAVAYAEWLAEQTGRNYRLPSEAEFEYMLRAGSQSPYPWGEGAPPAGSGNFTGGGDRSPGGREWRNAFDGYSDDAWGPAPVGSYAPNAFGLHDVAGNVSEWVADCWHDSYRRAPADGRAWINPGCRDKVVRGGSWANSPAQTRSAWRLGSPSTTTNARVGFRVVREI</sequence>
<evidence type="ECO:0000313" key="3">
    <source>
        <dbReference type="Proteomes" id="UP000030003"/>
    </source>
</evidence>
<dbReference type="Pfam" id="PF03781">
    <property type="entry name" value="FGE-sulfatase"/>
    <property type="match status" value="1"/>
</dbReference>
<feature type="domain" description="Sulfatase-modifying factor enzyme-like" evidence="1">
    <location>
        <begin position="247"/>
        <end position="520"/>
    </location>
</feature>
<dbReference type="eggNOG" id="COG1262">
    <property type="taxonomic scope" value="Bacteria"/>
</dbReference>
<dbReference type="SUPFAM" id="SSF56436">
    <property type="entry name" value="C-type lectin-like"/>
    <property type="match status" value="1"/>
</dbReference>
<keyword evidence="3" id="KW-1185">Reference proteome</keyword>
<evidence type="ECO:0000313" key="2">
    <source>
        <dbReference type="EMBL" id="KGO97708.1"/>
    </source>
</evidence>
<comment type="caution">
    <text evidence="2">The sequence shown here is derived from an EMBL/GenBank/DDBJ whole genome shotgun (WGS) entry which is preliminary data.</text>
</comment>
<feature type="non-terminal residue" evidence="2">
    <location>
        <position position="1"/>
    </location>
</feature>
<dbReference type="STRING" id="1385515.GCA_000423325_00457"/>
<proteinExistence type="predicted"/>
<dbReference type="InterPro" id="IPR005532">
    <property type="entry name" value="SUMF_dom"/>
</dbReference>
<evidence type="ECO:0000259" key="1">
    <source>
        <dbReference type="Pfam" id="PF03781"/>
    </source>
</evidence>
<dbReference type="Proteomes" id="UP000030003">
    <property type="component" value="Unassembled WGS sequence"/>
</dbReference>
<protein>
    <recommendedName>
        <fullName evidence="1">Sulfatase-modifying factor enzyme-like domain-containing protein</fullName>
    </recommendedName>
</protein>